<dbReference type="Proteomes" id="UP001519460">
    <property type="component" value="Unassembled WGS sequence"/>
</dbReference>
<proteinExistence type="predicted"/>
<keyword evidence="3" id="KW-1185">Reference proteome</keyword>
<comment type="caution">
    <text evidence="2">The sequence shown here is derived from an EMBL/GenBank/DDBJ whole genome shotgun (WGS) entry which is preliminary data.</text>
</comment>
<dbReference type="AlphaFoldDB" id="A0ABD0JJW5"/>
<sequence length="76" mass="8105">MQLVDCTGGLDLMGKGGGKGGAKGGGRRDGEGNLDGGHMKELPQMTPTLRSTKWNGGYPCFGQRKCKFKVNFELKT</sequence>
<organism evidence="2 3">
    <name type="scientific">Batillaria attramentaria</name>
    <dbReference type="NCBI Taxonomy" id="370345"/>
    <lineage>
        <taxon>Eukaryota</taxon>
        <taxon>Metazoa</taxon>
        <taxon>Spiralia</taxon>
        <taxon>Lophotrochozoa</taxon>
        <taxon>Mollusca</taxon>
        <taxon>Gastropoda</taxon>
        <taxon>Caenogastropoda</taxon>
        <taxon>Sorbeoconcha</taxon>
        <taxon>Cerithioidea</taxon>
        <taxon>Batillariidae</taxon>
        <taxon>Batillaria</taxon>
    </lineage>
</organism>
<evidence type="ECO:0000313" key="3">
    <source>
        <dbReference type="Proteomes" id="UP001519460"/>
    </source>
</evidence>
<evidence type="ECO:0000256" key="1">
    <source>
        <dbReference type="SAM" id="MobiDB-lite"/>
    </source>
</evidence>
<feature type="region of interest" description="Disordered" evidence="1">
    <location>
        <begin position="1"/>
        <end position="50"/>
    </location>
</feature>
<dbReference type="EMBL" id="JACVVK020000410">
    <property type="protein sequence ID" value="KAK7475297.1"/>
    <property type="molecule type" value="Genomic_DNA"/>
</dbReference>
<name>A0ABD0JJW5_9CAEN</name>
<evidence type="ECO:0000313" key="2">
    <source>
        <dbReference type="EMBL" id="KAK7475297.1"/>
    </source>
</evidence>
<reference evidence="2 3" key="1">
    <citation type="journal article" date="2023" name="Sci. Data">
        <title>Genome assembly of the Korean intertidal mud-creeper Batillaria attramentaria.</title>
        <authorList>
            <person name="Patra A.K."/>
            <person name="Ho P.T."/>
            <person name="Jun S."/>
            <person name="Lee S.J."/>
            <person name="Kim Y."/>
            <person name="Won Y.J."/>
        </authorList>
    </citation>
    <scope>NUCLEOTIDE SEQUENCE [LARGE SCALE GENOMIC DNA]</scope>
    <source>
        <strain evidence="2">Wonlab-2016</strain>
    </source>
</reference>
<feature type="compositionally biased region" description="Basic and acidic residues" evidence="1">
    <location>
        <begin position="26"/>
        <end position="41"/>
    </location>
</feature>
<protein>
    <submittedName>
        <fullName evidence="2">Uncharacterized protein</fullName>
    </submittedName>
</protein>
<accession>A0ABD0JJW5</accession>
<gene>
    <name evidence="2" type="ORF">BaRGS_00033444</name>
</gene>
<feature type="compositionally biased region" description="Gly residues" evidence="1">
    <location>
        <begin position="14"/>
        <end position="24"/>
    </location>
</feature>